<dbReference type="Pfam" id="PF21986">
    <property type="entry name" value="AH_C"/>
    <property type="match status" value="1"/>
</dbReference>
<dbReference type="NCBIfam" id="TIGR02713">
    <property type="entry name" value="allophanate_hyd"/>
    <property type="match status" value="1"/>
</dbReference>
<keyword evidence="3" id="KW-0614">Plasmid</keyword>
<dbReference type="PANTHER" id="PTHR11895:SF169">
    <property type="entry name" value="GLUTAMYL-TRNA(GLN) AMIDOTRANSFERASE"/>
    <property type="match status" value="1"/>
</dbReference>
<dbReference type="Gene3D" id="1.20.58.1700">
    <property type="match status" value="1"/>
</dbReference>
<gene>
    <name evidence="3" type="primary">atzF</name>
    <name evidence="3" type="ORF">IGS68_28350</name>
</gene>
<dbReference type="GO" id="GO:0004039">
    <property type="term" value="F:allophanate hydrolase activity"/>
    <property type="evidence" value="ECO:0007669"/>
    <property type="project" value="UniProtKB-EC"/>
</dbReference>
<keyword evidence="3" id="KW-0378">Hydrolase</keyword>
<dbReference type="RefSeq" id="WP_201082451.1">
    <property type="nucleotide sequence ID" value="NZ_CP067421.1"/>
</dbReference>
<dbReference type="InterPro" id="IPR000120">
    <property type="entry name" value="Amidase"/>
</dbReference>
<accession>A0ABX7BHL1</accession>
<organism evidence="3 4">
    <name type="scientific">Skermanella cutis</name>
    <dbReference type="NCBI Taxonomy" id="2775420"/>
    <lineage>
        <taxon>Bacteria</taxon>
        <taxon>Pseudomonadati</taxon>
        <taxon>Pseudomonadota</taxon>
        <taxon>Alphaproteobacteria</taxon>
        <taxon>Rhodospirillales</taxon>
        <taxon>Azospirillaceae</taxon>
        <taxon>Skermanella</taxon>
    </lineage>
</organism>
<dbReference type="SUPFAM" id="SSF75304">
    <property type="entry name" value="Amidase signature (AS) enzymes"/>
    <property type="match status" value="1"/>
</dbReference>
<dbReference type="Gene3D" id="3.90.1300.10">
    <property type="entry name" value="Amidase signature (AS) domain"/>
    <property type="match status" value="1"/>
</dbReference>
<keyword evidence="4" id="KW-1185">Reference proteome</keyword>
<dbReference type="Pfam" id="PF01425">
    <property type="entry name" value="Amidase"/>
    <property type="match status" value="1"/>
</dbReference>
<dbReference type="EC" id="3.5.1.54" evidence="3"/>
<reference evidence="3" key="1">
    <citation type="submission" date="2021-02" db="EMBL/GenBank/DDBJ databases">
        <title>Skermanella TT6 skin isolate.</title>
        <authorList>
            <person name="Lee K."/>
            <person name="Ganzorig M."/>
        </authorList>
    </citation>
    <scope>NUCLEOTIDE SEQUENCE</scope>
    <source>
        <strain evidence="3">TT6</strain>
    </source>
</reference>
<dbReference type="Gene3D" id="3.10.490.10">
    <property type="entry name" value="Gamma-glutamyl cyclotransferase-like"/>
    <property type="match status" value="1"/>
</dbReference>
<name>A0ABX7BHL1_9PROT</name>
<dbReference type="EMBL" id="CP067421">
    <property type="protein sequence ID" value="QQP93075.1"/>
    <property type="molecule type" value="Genomic_DNA"/>
</dbReference>
<dbReference type="InterPro" id="IPR014085">
    <property type="entry name" value="Allophanate_hydrolase"/>
</dbReference>
<dbReference type="NCBIfam" id="NF006043">
    <property type="entry name" value="PRK08186.1"/>
    <property type="match status" value="1"/>
</dbReference>
<feature type="domain" description="Allophanate hydrolase C-terminal" evidence="2">
    <location>
        <begin position="479"/>
        <end position="602"/>
    </location>
</feature>
<dbReference type="InterPro" id="IPR036928">
    <property type="entry name" value="AS_sf"/>
</dbReference>
<evidence type="ECO:0000313" key="3">
    <source>
        <dbReference type="EMBL" id="QQP93075.1"/>
    </source>
</evidence>
<geneLocation type="plasmid" evidence="3 4">
    <name>pTT6-1</name>
</geneLocation>
<protein>
    <submittedName>
        <fullName evidence="3">Allophanate hydrolase</fullName>
        <ecNumber evidence="3">3.5.1.54</ecNumber>
    </submittedName>
</protein>
<dbReference type="InterPro" id="IPR053844">
    <property type="entry name" value="AH_C"/>
</dbReference>
<sequence>MTEQSLEIAVLSRAYADGSLTPEAVLDGVHARIGAMGLRPVWITLLDKADALARLGRARARKEAGEHLPLFGIPFAVKDNIDVAGVPTTAGCPDFAFVPDRSATVVERLEAAGAILIGKTNLDQFATGLVGTRSPYGICSSVFDPAYVSGGSSSGSGVAVGAGLVSFALGTDTAGSGRVPAAFNNVVGLKPTKGLVSTAGVLPACRTQDCVSIFAGSCGDAVAVLRAATGFDPSDPFSRRAPAGAVLPASLPPGFRFGVPTTEGLEFFGDTAAADLFAAAVARLEELGGTRVEFDYAPFVEAARLLYAGPWVAERLAAIRGFAETKPEAIHPVVREIILGAGRYSAVDAFEAQYKLAKLTRRAETWWERMDVMLLPTAGTTFTIEDMLADPIRLNSQLGHYTNFVNLMDLSAIAVPAGFRSTGLPFGVTLIGRSFEDGRLALLADRFHRAQAPSIGATGHAVAGPALEAASEAAPAGMVRLAVVGAHLSGLPLNHQLTGRGARLVGADRTAAGYRLFALPGTTPAKPGLLRDPGAPGGIEVEVWELDAAGFGGFVAEVPPPLAIGTLELAGGGRVQGFLCEAHATVGAQDITNHGGWKNWLAAR</sequence>
<proteinExistence type="predicted"/>
<dbReference type="Proteomes" id="UP000595197">
    <property type="component" value="Plasmid pTT6-1"/>
</dbReference>
<evidence type="ECO:0000313" key="4">
    <source>
        <dbReference type="Proteomes" id="UP000595197"/>
    </source>
</evidence>
<dbReference type="PANTHER" id="PTHR11895">
    <property type="entry name" value="TRANSAMIDASE"/>
    <property type="match status" value="1"/>
</dbReference>
<feature type="domain" description="Amidase" evidence="1">
    <location>
        <begin position="46"/>
        <end position="440"/>
    </location>
</feature>
<evidence type="ECO:0000259" key="2">
    <source>
        <dbReference type="Pfam" id="PF21986"/>
    </source>
</evidence>
<dbReference type="InterPro" id="IPR023631">
    <property type="entry name" value="Amidase_dom"/>
</dbReference>
<evidence type="ECO:0000259" key="1">
    <source>
        <dbReference type="Pfam" id="PF01425"/>
    </source>
</evidence>